<dbReference type="GO" id="GO:0015035">
    <property type="term" value="F:protein-disulfide reductase activity"/>
    <property type="evidence" value="ECO:0007669"/>
    <property type="project" value="TreeGrafter"/>
</dbReference>
<dbReference type="InterPro" id="IPR017937">
    <property type="entry name" value="Thioredoxin_CS"/>
</dbReference>
<dbReference type="GO" id="GO:0005788">
    <property type="term" value="C:endoplasmic reticulum lumen"/>
    <property type="evidence" value="ECO:0007669"/>
    <property type="project" value="TreeGrafter"/>
</dbReference>
<evidence type="ECO:0000313" key="3">
    <source>
        <dbReference type="Proteomes" id="UP001458880"/>
    </source>
</evidence>
<proteinExistence type="predicted"/>
<dbReference type="GO" id="GO:0051787">
    <property type="term" value="F:misfolded protein binding"/>
    <property type="evidence" value="ECO:0007669"/>
    <property type="project" value="TreeGrafter"/>
</dbReference>
<sequence length="412" mass="47125">MLHYCFVIEEFKAGGAFELHHGRDILNEVVAFAKDGIKSTNFHALSPADFENILQSEKPWFIDWYAPWCPPCRNLMPELRKASQQLKNLGLSIASQQFTPELIQFGTIDCTVHQQLCIKNGIRSYPTTMVYNSSKIHYYHGVPNEDGIVDFVKDVLNPAVISLDDSSFALLMRKPVEEMWIVDFYAPWCGPCQRLTPQWRALANQLATFKQIKVADVDCVAYSELCSAQNIRSYPTIRMYPIGSKGLNSVVMYNGHRDTFALKRWLISFLPSPVVALTAKEFEKQILTRKFLLPWLIDFYAPWCQPCINFEPEFTTVAENIENVVFKHQQTENLKNAEMREENSRSTYLEIPFRLCMFGGVTSLALTRFLSSLMQPVSPSWSTPTAFSYDFELLAAALSANVHTRAITFNYD</sequence>
<dbReference type="Gene3D" id="3.40.30.10">
    <property type="entry name" value="Glutaredoxin"/>
    <property type="match status" value="3"/>
</dbReference>
<feature type="domain" description="Thioredoxin" evidence="1">
    <location>
        <begin position="33"/>
        <end position="157"/>
    </location>
</feature>
<accession>A0AAW1MYS4</accession>
<reference evidence="2 3" key="1">
    <citation type="journal article" date="2024" name="BMC Genomics">
        <title>De novo assembly and annotation of Popillia japonica's genome with initial clues to its potential as an invasive pest.</title>
        <authorList>
            <person name="Cucini C."/>
            <person name="Boschi S."/>
            <person name="Funari R."/>
            <person name="Cardaioli E."/>
            <person name="Iannotti N."/>
            <person name="Marturano G."/>
            <person name="Paoli F."/>
            <person name="Bruttini M."/>
            <person name="Carapelli A."/>
            <person name="Frati F."/>
            <person name="Nardi F."/>
        </authorList>
    </citation>
    <scope>NUCLEOTIDE SEQUENCE [LARGE SCALE GENOMIC DNA]</scope>
    <source>
        <strain evidence="2">DMR45628</strain>
    </source>
</reference>
<keyword evidence="3" id="KW-1185">Reference proteome</keyword>
<dbReference type="InterPro" id="IPR052460">
    <property type="entry name" value="ER_disulfide_reductase"/>
</dbReference>
<dbReference type="Pfam" id="PF00085">
    <property type="entry name" value="Thioredoxin"/>
    <property type="match status" value="3"/>
</dbReference>
<dbReference type="PROSITE" id="PS00194">
    <property type="entry name" value="THIOREDOXIN_1"/>
    <property type="match status" value="1"/>
</dbReference>
<dbReference type="InterPro" id="IPR036249">
    <property type="entry name" value="Thioredoxin-like_sf"/>
</dbReference>
<dbReference type="GO" id="GO:0016671">
    <property type="term" value="F:oxidoreductase activity, acting on a sulfur group of donors, disulfide as acceptor"/>
    <property type="evidence" value="ECO:0007669"/>
    <property type="project" value="TreeGrafter"/>
</dbReference>
<dbReference type="PANTHER" id="PTHR44340">
    <property type="entry name" value="DNAJ HOMOLOG SUBFAMILY C MEMBER 10"/>
    <property type="match status" value="1"/>
</dbReference>
<dbReference type="EMBL" id="JASPKY010000016">
    <property type="protein sequence ID" value="KAK9752947.1"/>
    <property type="molecule type" value="Genomic_DNA"/>
</dbReference>
<dbReference type="FunFam" id="3.40.30.10:FF:000087">
    <property type="entry name" value="DnaJ homolog subfamily C member 10"/>
    <property type="match status" value="1"/>
</dbReference>
<dbReference type="PROSITE" id="PS51352">
    <property type="entry name" value="THIOREDOXIN_2"/>
    <property type="match status" value="2"/>
</dbReference>
<protein>
    <submittedName>
        <fullName evidence="2">Thioredoxin</fullName>
    </submittedName>
</protein>
<organism evidence="2 3">
    <name type="scientific">Popillia japonica</name>
    <name type="common">Japanese beetle</name>
    <dbReference type="NCBI Taxonomy" id="7064"/>
    <lineage>
        <taxon>Eukaryota</taxon>
        <taxon>Metazoa</taxon>
        <taxon>Ecdysozoa</taxon>
        <taxon>Arthropoda</taxon>
        <taxon>Hexapoda</taxon>
        <taxon>Insecta</taxon>
        <taxon>Pterygota</taxon>
        <taxon>Neoptera</taxon>
        <taxon>Endopterygota</taxon>
        <taxon>Coleoptera</taxon>
        <taxon>Polyphaga</taxon>
        <taxon>Scarabaeiformia</taxon>
        <taxon>Scarabaeidae</taxon>
        <taxon>Rutelinae</taxon>
        <taxon>Popillia</taxon>
    </lineage>
</organism>
<comment type="caution">
    <text evidence="2">The sequence shown here is derived from an EMBL/GenBank/DDBJ whole genome shotgun (WGS) entry which is preliminary data.</text>
</comment>
<dbReference type="SUPFAM" id="SSF52833">
    <property type="entry name" value="Thioredoxin-like"/>
    <property type="match status" value="3"/>
</dbReference>
<gene>
    <name evidence="2" type="ORF">QE152_g3802</name>
</gene>
<name>A0AAW1MYS4_POPJA</name>
<dbReference type="PANTHER" id="PTHR44340:SF1">
    <property type="entry name" value="DNAJ HOMOLOG SUBFAMILY C MEMBER 10"/>
    <property type="match status" value="1"/>
</dbReference>
<dbReference type="InterPro" id="IPR013766">
    <property type="entry name" value="Thioredoxin_domain"/>
</dbReference>
<feature type="domain" description="Thioredoxin" evidence="1">
    <location>
        <begin position="159"/>
        <end position="271"/>
    </location>
</feature>
<evidence type="ECO:0000259" key="1">
    <source>
        <dbReference type="PROSITE" id="PS51352"/>
    </source>
</evidence>
<dbReference type="CDD" id="cd02961">
    <property type="entry name" value="PDI_a_family"/>
    <property type="match status" value="1"/>
</dbReference>
<dbReference type="PRINTS" id="PR00421">
    <property type="entry name" value="THIOREDOXIN"/>
</dbReference>
<evidence type="ECO:0000313" key="2">
    <source>
        <dbReference type="EMBL" id="KAK9752947.1"/>
    </source>
</evidence>
<dbReference type="Proteomes" id="UP001458880">
    <property type="component" value="Unassembled WGS sequence"/>
</dbReference>
<dbReference type="GO" id="GO:0036498">
    <property type="term" value="P:IRE1-mediated unfolded protein response"/>
    <property type="evidence" value="ECO:0007669"/>
    <property type="project" value="TreeGrafter"/>
</dbReference>
<dbReference type="AlphaFoldDB" id="A0AAW1MYS4"/>